<evidence type="ECO:0000313" key="6">
    <source>
        <dbReference type="Proteomes" id="UP000662857"/>
    </source>
</evidence>
<dbReference type="SMART" id="SM00637">
    <property type="entry name" value="CBD_II"/>
    <property type="match status" value="1"/>
</dbReference>
<reference evidence="5" key="1">
    <citation type="submission" date="2021-02" db="EMBL/GenBank/DDBJ databases">
        <title>Natrosporangium hydrolyticum gen. nov., sp. nov, a haloalkaliphilic actinobacterium from a soda solonchak soil.</title>
        <authorList>
            <person name="Sorokin D.Y."/>
            <person name="Khijniak T.V."/>
            <person name="Zakharycheva A.P."/>
            <person name="Boueva O.V."/>
            <person name="Ariskina E.V."/>
            <person name="Hahnke R.L."/>
            <person name="Bunk B."/>
            <person name="Sproer C."/>
            <person name="Schumann P."/>
            <person name="Evtushenko L.I."/>
            <person name="Kublanov I.V."/>
        </authorList>
    </citation>
    <scope>NUCLEOTIDE SEQUENCE</scope>
    <source>
        <strain evidence="5">DSM 106523</strain>
    </source>
</reference>
<dbReference type="AlphaFoldDB" id="A0A895YH05"/>
<dbReference type="Proteomes" id="UP000662857">
    <property type="component" value="Chromosome"/>
</dbReference>
<gene>
    <name evidence="5" type="ORF">JQS43_03155</name>
</gene>
<dbReference type="GO" id="GO:0005576">
    <property type="term" value="C:extracellular region"/>
    <property type="evidence" value="ECO:0007669"/>
    <property type="project" value="InterPro"/>
</dbReference>
<feature type="region of interest" description="Disordered" evidence="3">
    <location>
        <begin position="313"/>
        <end position="354"/>
    </location>
</feature>
<keyword evidence="1" id="KW-0732">Signal</keyword>
<dbReference type="KEGG" id="nhy:JQS43_03155"/>
<accession>A0A895YH05</accession>
<feature type="compositionally biased region" description="Pro residues" evidence="3">
    <location>
        <begin position="318"/>
        <end position="349"/>
    </location>
</feature>
<evidence type="ECO:0000256" key="3">
    <source>
        <dbReference type="SAM" id="MobiDB-lite"/>
    </source>
</evidence>
<dbReference type="Pfam" id="PF00553">
    <property type="entry name" value="CBM_2"/>
    <property type="match status" value="1"/>
</dbReference>
<dbReference type="InterPro" id="IPR001919">
    <property type="entry name" value="CBD2"/>
</dbReference>
<dbReference type="Pfam" id="PF10503">
    <property type="entry name" value="Esterase_PHB"/>
    <property type="match status" value="1"/>
</dbReference>
<dbReference type="PANTHER" id="PTHR43037">
    <property type="entry name" value="UNNAMED PRODUCT-RELATED"/>
    <property type="match status" value="1"/>
</dbReference>
<name>A0A895YH05_9ACTN</name>
<dbReference type="GO" id="GO:0004553">
    <property type="term" value="F:hydrolase activity, hydrolyzing O-glycosyl compounds"/>
    <property type="evidence" value="ECO:0007669"/>
    <property type="project" value="InterPro"/>
</dbReference>
<feature type="domain" description="CBM2" evidence="4">
    <location>
        <begin position="346"/>
        <end position="447"/>
    </location>
</feature>
<evidence type="ECO:0000256" key="2">
    <source>
        <dbReference type="ARBA" id="ARBA00022801"/>
    </source>
</evidence>
<dbReference type="PROSITE" id="PS51173">
    <property type="entry name" value="CBM2"/>
    <property type="match status" value="1"/>
</dbReference>
<dbReference type="SUPFAM" id="SSF49384">
    <property type="entry name" value="Carbohydrate-binding domain"/>
    <property type="match status" value="1"/>
</dbReference>
<dbReference type="InterPro" id="IPR050955">
    <property type="entry name" value="Plant_Biomass_Hydrol_Est"/>
</dbReference>
<dbReference type="Gene3D" id="3.40.50.1820">
    <property type="entry name" value="alpha/beta hydrolase"/>
    <property type="match status" value="1"/>
</dbReference>
<dbReference type="GO" id="GO:0005975">
    <property type="term" value="P:carbohydrate metabolic process"/>
    <property type="evidence" value="ECO:0007669"/>
    <property type="project" value="InterPro"/>
</dbReference>
<dbReference type="InterPro" id="IPR029058">
    <property type="entry name" value="AB_hydrolase_fold"/>
</dbReference>
<proteinExistence type="predicted"/>
<dbReference type="GO" id="GO:0030247">
    <property type="term" value="F:polysaccharide binding"/>
    <property type="evidence" value="ECO:0007669"/>
    <property type="project" value="UniProtKB-UniRule"/>
</dbReference>
<dbReference type="RefSeq" id="WP_239677554.1">
    <property type="nucleotide sequence ID" value="NZ_CP070499.1"/>
</dbReference>
<dbReference type="InterPro" id="IPR008965">
    <property type="entry name" value="CBM2/CBM3_carb-bd_dom_sf"/>
</dbReference>
<dbReference type="PANTHER" id="PTHR43037:SF5">
    <property type="entry name" value="FERULOYL ESTERASE"/>
    <property type="match status" value="1"/>
</dbReference>
<dbReference type="InterPro" id="IPR012291">
    <property type="entry name" value="CBM2_carb-bd_dom_sf"/>
</dbReference>
<protein>
    <submittedName>
        <fullName evidence="5">PHB depolymerase family esterase</fullName>
    </submittedName>
</protein>
<dbReference type="EMBL" id="CP070499">
    <property type="protein sequence ID" value="QSB15372.1"/>
    <property type="molecule type" value="Genomic_DNA"/>
</dbReference>
<evidence type="ECO:0000259" key="4">
    <source>
        <dbReference type="PROSITE" id="PS51173"/>
    </source>
</evidence>
<evidence type="ECO:0000313" key="5">
    <source>
        <dbReference type="EMBL" id="QSB15372.1"/>
    </source>
</evidence>
<keyword evidence="6" id="KW-1185">Reference proteome</keyword>
<sequence>MRTAHRRLGHGLAVAALVVGLTLVAPALTKPAAAAQLTEVTSFGNNPGGMQMHIYVPDSRPSNPAIVVAMHGCGGSGPGFYSSSEFASLADQHGFIVIYPTATQQAGFGNCFDTWSAAAKTRDGGSDPVSIMSMINYTQQQHSGDPDRVYATGSSSGGMMTNQLLALYPDVFQAGAAFMGVPFDCFANAADFPPGNSNCTGGNMNRTPQQWGDSVRQAYPGYSGPRPPVQLWHGTNDTLVPYQLLQETVKQWTNVFGLSQTPTGTDTPQPGWNRRSFADSSGAVLVEAYSIQGAGHSLPSGGMAASAVEFFGITGAPPTSPPPTTSPPTTSPPTSPPPTTSPPTSPPPVGGDCSASYSQINAWSGGFQGEVTVQAGSSALNGWAVDMTFPSGTTVTQLWNGTLLGDGPGYTVQNESWNGSVAANGSVTFGFLGGGDAASPTLTCTSS</sequence>
<evidence type="ECO:0000256" key="1">
    <source>
        <dbReference type="ARBA" id="ARBA00022729"/>
    </source>
</evidence>
<dbReference type="InterPro" id="IPR010126">
    <property type="entry name" value="Esterase_phb"/>
</dbReference>
<organism evidence="5 6">
    <name type="scientific">Natronosporangium hydrolyticum</name>
    <dbReference type="NCBI Taxonomy" id="2811111"/>
    <lineage>
        <taxon>Bacteria</taxon>
        <taxon>Bacillati</taxon>
        <taxon>Actinomycetota</taxon>
        <taxon>Actinomycetes</taxon>
        <taxon>Micromonosporales</taxon>
        <taxon>Micromonosporaceae</taxon>
        <taxon>Natronosporangium</taxon>
    </lineage>
</organism>
<keyword evidence="2" id="KW-0378">Hydrolase</keyword>
<dbReference type="NCBIfam" id="TIGR01840">
    <property type="entry name" value="esterase_phb"/>
    <property type="match status" value="1"/>
</dbReference>
<dbReference type="SUPFAM" id="SSF53474">
    <property type="entry name" value="alpha/beta-Hydrolases"/>
    <property type="match status" value="2"/>
</dbReference>
<dbReference type="Gene3D" id="2.60.40.290">
    <property type="match status" value="1"/>
</dbReference>